<proteinExistence type="predicted"/>
<sequence length="884" mass="96365">MSCNDAPAGRDAPAGPVAGHGLDHPSAQDNENARALIGRLNNDIQTLTAENERLATDKRRLVLENTRLHADNDRLRRRLQGGAKNTQRTWPDVLRDHLLGNGGKTYEEVYKLSAKEENMSARIQWSHPATKFVPPQNDGLAQGDGSDIGPAVPAMLGLDHGDQGAKFFPFEKLPWQIQGRILKLILYKKGQLIHCISRLDPFIKPRSFPSIEESGDRRSGLKGRFFWRKRDCNITHDGVDPGQVLSILAVNKRLCFLGTHIFYGLNTFAFSSLGELGRFLQGSGPARVARIQHIELFWTGNQYLTAPPAEDTGRRRNGKNEIPEQNQRAGVPFSRRTHPLTWFTEVANLRTLVVHINETGRDYVRRGYENSKMKVFMTNATAGQPNQRMTWSLRCVQGMDYIYELRGMDWVRFYDFNEALQAGEDGRKPIRDWSFAEDITNATTLAKVPKLKERAQLGNLEPLFPSRNGGQGQDWHPSVEDWMLVKSIYNSSNCSYDDLRLRQLDEALKYESSLPSSSSEPSSSSDLDSGPASDSEADSRHAFCSNDLASRVSVQPSSYYTSLSDNEANDSDNGADDPDNEANESDNKADNPDNEADDSSSKSDSESSLFVSNAENVSIDENDNNNDDDGDNNENASPQHIATPPATSANANDNLRARRESTVTGVLPVASRRRIRESTTASGGLFVSPGPLPAAAEDDPSVEELLQTALEGYSSDDSSSSWGFNKTDRPAGEDPEDDDDADADDEMDLDGEDDNDDNDDKIGEGDNEEAGEEIIANDGAIGGKGGIDNNGLGHNSPDNISSDNSTLGLSGLGGLNLSSSPGHDVIAVPGLGGNAITAAEDLTGEEADDETEVVGGGNGKRRKRSGVAAASRESSPDGKRVRLD</sequence>
<feature type="compositionally biased region" description="Low complexity" evidence="2">
    <location>
        <begin position="512"/>
        <end position="534"/>
    </location>
</feature>
<dbReference type="Proteomes" id="UP001302812">
    <property type="component" value="Unassembled WGS sequence"/>
</dbReference>
<feature type="region of interest" description="Disordered" evidence="2">
    <location>
        <begin position="557"/>
        <end position="822"/>
    </location>
</feature>
<reference evidence="3" key="1">
    <citation type="journal article" date="2023" name="Mol. Phylogenet. Evol.">
        <title>Genome-scale phylogeny and comparative genomics of the fungal order Sordariales.</title>
        <authorList>
            <person name="Hensen N."/>
            <person name="Bonometti L."/>
            <person name="Westerberg I."/>
            <person name="Brannstrom I.O."/>
            <person name="Guillou S."/>
            <person name="Cros-Aarteil S."/>
            <person name="Calhoun S."/>
            <person name="Haridas S."/>
            <person name="Kuo A."/>
            <person name="Mondo S."/>
            <person name="Pangilinan J."/>
            <person name="Riley R."/>
            <person name="LaButti K."/>
            <person name="Andreopoulos B."/>
            <person name="Lipzen A."/>
            <person name="Chen C."/>
            <person name="Yan M."/>
            <person name="Daum C."/>
            <person name="Ng V."/>
            <person name="Clum A."/>
            <person name="Steindorff A."/>
            <person name="Ohm R.A."/>
            <person name="Martin F."/>
            <person name="Silar P."/>
            <person name="Natvig D.O."/>
            <person name="Lalanne C."/>
            <person name="Gautier V."/>
            <person name="Ament-Velasquez S.L."/>
            <person name="Kruys A."/>
            <person name="Hutchinson M.I."/>
            <person name="Powell A.J."/>
            <person name="Barry K."/>
            <person name="Miller A.N."/>
            <person name="Grigoriev I.V."/>
            <person name="Debuchy R."/>
            <person name="Gladieux P."/>
            <person name="Hiltunen Thoren M."/>
            <person name="Johannesson H."/>
        </authorList>
    </citation>
    <scope>NUCLEOTIDE SEQUENCE</scope>
    <source>
        <strain evidence="3">CBS 508.74</strain>
    </source>
</reference>
<feature type="compositionally biased region" description="Basic and acidic residues" evidence="2">
    <location>
        <begin position="311"/>
        <end position="322"/>
    </location>
</feature>
<evidence type="ECO:0000256" key="1">
    <source>
        <dbReference type="SAM" id="Coils"/>
    </source>
</evidence>
<feature type="compositionally biased region" description="Acidic residues" evidence="2">
    <location>
        <begin position="733"/>
        <end position="772"/>
    </location>
</feature>
<feature type="compositionally biased region" description="Low complexity" evidence="2">
    <location>
        <begin position="1"/>
        <end position="19"/>
    </location>
</feature>
<dbReference type="RefSeq" id="XP_064668562.1">
    <property type="nucleotide sequence ID" value="XM_064817906.1"/>
</dbReference>
<feature type="region of interest" description="Disordered" evidence="2">
    <location>
        <begin position="1"/>
        <end position="28"/>
    </location>
</feature>
<feature type="compositionally biased region" description="Acidic residues" evidence="2">
    <location>
        <begin position="567"/>
        <end position="584"/>
    </location>
</feature>
<feature type="compositionally biased region" description="Polar residues" evidence="2">
    <location>
        <begin position="636"/>
        <end position="653"/>
    </location>
</feature>
<reference evidence="3" key="2">
    <citation type="submission" date="2023-05" db="EMBL/GenBank/DDBJ databases">
        <authorList>
            <consortium name="Lawrence Berkeley National Laboratory"/>
            <person name="Steindorff A."/>
            <person name="Hensen N."/>
            <person name="Bonometti L."/>
            <person name="Westerberg I."/>
            <person name="Brannstrom I.O."/>
            <person name="Guillou S."/>
            <person name="Cros-Aarteil S."/>
            <person name="Calhoun S."/>
            <person name="Haridas S."/>
            <person name="Kuo A."/>
            <person name="Mondo S."/>
            <person name="Pangilinan J."/>
            <person name="Riley R."/>
            <person name="Labutti K."/>
            <person name="Andreopoulos B."/>
            <person name="Lipzen A."/>
            <person name="Chen C."/>
            <person name="Yanf M."/>
            <person name="Daum C."/>
            <person name="Ng V."/>
            <person name="Clum A."/>
            <person name="Ohm R."/>
            <person name="Martin F."/>
            <person name="Silar P."/>
            <person name="Natvig D."/>
            <person name="Lalanne C."/>
            <person name="Gautier V."/>
            <person name="Ament-Velasquez S.L."/>
            <person name="Kruys A."/>
            <person name="Hutchinson M.I."/>
            <person name="Powell A.J."/>
            <person name="Barry K."/>
            <person name="Miller A.N."/>
            <person name="Grigoriev I.V."/>
            <person name="Debuchy R."/>
            <person name="Gladieux P."/>
            <person name="Thoren M.H."/>
            <person name="Johannesson H."/>
        </authorList>
    </citation>
    <scope>NUCLEOTIDE SEQUENCE</scope>
    <source>
        <strain evidence="3">CBS 508.74</strain>
    </source>
</reference>
<name>A0AAN6QRK5_9PEZI</name>
<dbReference type="AlphaFoldDB" id="A0AAN6QRK5"/>
<accession>A0AAN6QRK5</accession>
<feature type="region of interest" description="Disordered" evidence="2">
    <location>
        <begin position="512"/>
        <end position="539"/>
    </location>
</feature>
<dbReference type="EMBL" id="MU853348">
    <property type="protein sequence ID" value="KAK4110992.1"/>
    <property type="molecule type" value="Genomic_DNA"/>
</dbReference>
<comment type="caution">
    <text evidence="3">The sequence shown here is derived from an EMBL/GenBank/DDBJ whole genome shotgun (WGS) entry which is preliminary data.</text>
</comment>
<organism evidence="3 4">
    <name type="scientific">Canariomyces notabilis</name>
    <dbReference type="NCBI Taxonomy" id="2074819"/>
    <lineage>
        <taxon>Eukaryota</taxon>
        <taxon>Fungi</taxon>
        <taxon>Dikarya</taxon>
        <taxon>Ascomycota</taxon>
        <taxon>Pezizomycotina</taxon>
        <taxon>Sordariomycetes</taxon>
        <taxon>Sordariomycetidae</taxon>
        <taxon>Sordariales</taxon>
        <taxon>Chaetomiaceae</taxon>
        <taxon>Canariomyces</taxon>
    </lineage>
</organism>
<dbReference type="GeneID" id="89942031"/>
<feature type="compositionally biased region" description="Polar residues" evidence="2">
    <location>
        <begin position="557"/>
        <end position="566"/>
    </location>
</feature>
<feature type="compositionally biased region" description="Basic and acidic residues" evidence="2">
    <location>
        <begin position="874"/>
        <end position="884"/>
    </location>
</feature>
<feature type="region of interest" description="Disordered" evidence="2">
    <location>
        <begin position="308"/>
        <end position="329"/>
    </location>
</feature>
<feature type="compositionally biased region" description="Acidic residues" evidence="2">
    <location>
        <begin position="618"/>
        <end position="632"/>
    </location>
</feature>
<evidence type="ECO:0000256" key="2">
    <source>
        <dbReference type="SAM" id="MobiDB-lite"/>
    </source>
</evidence>
<evidence type="ECO:0000313" key="4">
    <source>
        <dbReference type="Proteomes" id="UP001302812"/>
    </source>
</evidence>
<evidence type="ECO:0000313" key="3">
    <source>
        <dbReference type="EMBL" id="KAK4110992.1"/>
    </source>
</evidence>
<feature type="region of interest" description="Disordered" evidence="2">
    <location>
        <begin position="841"/>
        <end position="884"/>
    </location>
</feature>
<feature type="compositionally biased region" description="Acidic residues" evidence="2">
    <location>
        <begin position="842"/>
        <end position="852"/>
    </location>
</feature>
<protein>
    <submittedName>
        <fullName evidence="3">Uncharacterized protein</fullName>
    </submittedName>
</protein>
<keyword evidence="1" id="KW-0175">Coiled coil</keyword>
<feature type="compositionally biased region" description="Low complexity" evidence="2">
    <location>
        <begin position="801"/>
        <end position="822"/>
    </location>
</feature>
<feature type="coiled-coil region" evidence="1">
    <location>
        <begin position="30"/>
        <end position="64"/>
    </location>
</feature>
<keyword evidence="4" id="KW-1185">Reference proteome</keyword>
<gene>
    <name evidence="3" type="ORF">N656DRAFT_799702</name>
</gene>